<evidence type="ECO:0000256" key="2">
    <source>
        <dbReference type="ARBA" id="ARBA00022692"/>
    </source>
</evidence>
<keyword evidence="9" id="KW-1185">Reference proteome</keyword>
<evidence type="ECO:0000256" key="1">
    <source>
        <dbReference type="ARBA" id="ARBA00004651"/>
    </source>
</evidence>
<dbReference type="InterPro" id="IPR011701">
    <property type="entry name" value="MFS"/>
</dbReference>
<feature type="compositionally biased region" description="Basic and acidic residues" evidence="5">
    <location>
        <begin position="39"/>
        <end position="51"/>
    </location>
</feature>
<dbReference type="SUPFAM" id="SSF103473">
    <property type="entry name" value="MFS general substrate transporter"/>
    <property type="match status" value="1"/>
</dbReference>
<dbReference type="InterPro" id="IPR005829">
    <property type="entry name" value="Sugar_transporter_CS"/>
</dbReference>
<feature type="transmembrane region" description="Helical" evidence="6">
    <location>
        <begin position="69"/>
        <end position="93"/>
    </location>
</feature>
<feature type="compositionally biased region" description="Low complexity" evidence="5">
    <location>
        <begin position="1"/>
        <end position="21"/>
    </location>
</feature>
<evidence type="ECO:0000256" key="3">
    <source>
        <dbReference type="ARBA" id="ARBA00022989"/>
    </source>
</evidence>
<feature type="transmembrane region" description="Helical" evidence="6">
    <location>
        <begin position="137"/>
        <end position="156"/>
    </location>
</feature>
<feature type="transmembrane region" description="Helical" evidence="6">
    <location>
        <begin position="266"/>
        <end position="287"/>
    </location>
</feature>
<dbReference type="Proteomes" id="UP000280698">
    <property type="component" value="Unassembled WGS sequence"/>
</dbReference>
<keyword evidence="2 6" id="KW-0812">Transmembrane</keyword>
<feature type="transmembrane region" description="Helical" evidence="6">
    <location>
        <begin position="162"/>
        <end position="183"/>
    </location>
</feature>
<feature type="transmembrane region" description="Helical" evidence="6">
    <location>
        <begin position="293"/>
        <end position="315"/>
    </location>
</feature>
<feature type="transmembrane region" description="Helical" evidence="6">
    <location>
        <begin position="105"/>
        <end position="125"/>
    </location>
</feature>
<feature type="transmembrane region" description="Helical" evidence="6">
    <location>
        <begin position="455"/>
        <end position="475"/>
    </location>
</feature>
<feature type="transmembrane region" description="Helical" evidence="6">
    <location>
        <begin position="351"/>
        <end position="373"/>
    </location>
</feature>
<dbReference type="InterPro" id="IPR036259">
    <property type="entry name" value="MFS_trans_sf"/>
</dbReference>
<organism evidence="8 9">
    <name type="scientific">Micromonospora solifontis</name>
    <dbReference type="NCBI Taxonomy" id="2487138"/>
    <lineage>
        <taxon>Bacteria</taxon>
        <taxon>Bacillati</taxon>
        <taxon>Actinomycetota</taxon>
        <taxon>Actinomycetes</taxon>
        <taxon>Micromonosporales</taxon>
        <taxon>Micromonosporaceae</taxon>
        <taxon>Micromonospora</taxon>
    </lineage>
</organism>
<dbReference type="PANTHER" id="PTHR42718">
    <property type="entry name" value="MAJOR FACILITATOR SUPERFAMILY MULTIDRUG TRANSPORTER MFSC"/>
    <property type="match status" value="1"/>
</dbReference>
<gene>
    <name evidence="8" type="ORF">EFE23_13600</name>
</gene>
<accession>A0ABX9WJ53</accession>
<evidence type="ECO:0000256" key="6">
    <source>
        <dbReference type="SAM" id="Phobius"/>
    </source>
</evidence>
<dbReference type="PANTHER" id="PTHR42718:SF42">
    <property type="entry name" value="EXPORT PROTEIN"/>
    <property type="match status" value="1"/>
</dbReference>
<evidence type="ECO:0000256" key="4">
    <source>
        <dbReference type="ARBA" id="ARBA00023136"/>
    </source>
</evidence>
<dbReference type="EMBL" id="RJLN01000032">
    <property type="protein sequence ID" value="RNL98628.1"/>
    <property type="molecule type" value="Genomic_DNA"/>
</dbReference>
<name>A0ABX9WJ53_9ACTN</name>
<evidence type="ECO:0000259" key="7">
    <source>
        <dbReference type="PROSITE" id="PS50850"/>
    </source>
</evidence>
<comment type="subcellular location">
    <subcellularLocation>
        <location evidence="1">Cell membrane</location>
        <topology evidence="1">Multi-pass membrane protein</topology>
    </subcellularLocation>
</comment>
<reference evidence="8 9" key="1">
    <citation type="submission" date="2018-11" db="EMBL/GenBank/DDBJ databases">
        <title>Micromonospora sp. PPF5-17, a new actinomycetes isolated from a hot spring soil.</title>
        <authorList>
            <person name="Thawai C."/>
        </authorList>
    </citation>
    <scope>NUCLEOTIDE SEQUENCE [LARGE SCALE GENOMIC DNA]</scope>
    <source>
        <strain evidence="8 9">PPF5-17</strain>
    </source>
</reference>
<feature type="region of interest" description="Disordered" evidence="5">
    <location>
        <begin position="1"/>
        <end position="62"/>
    </location>
</feature>
<feature type="transmembrane region" description="Helical" evidence="6">
    <location>
        <begin position="221"/>
        <end position="245"/>
    </location>
</feature>
<dbReference type="Gene3D" id="1.20.1250.20">
    <property type="entry name" value="MFS general substrate transporter like domains"/>
    <property type="match status" value="1"/>
</dbReference>
<keyword evidence="3 6" id="KW-1133">Transmembrane helix</keyword>
<dbReference type="PROSITE" id="PS00216">
    <property type="entry name" value="SUGAR_TRANSPORT_1"/>
    <property type="match status" value="1"/>
</dbReference>
<protein>
    <submittedName>
        <fullName evidence="8">MFS transporter</fullName>
    </submittedName>
</protein>
<sequence length="501" mass="49297">MPAVGVAAAHHGAALAGGRPPLAGPGRGHRPVGPLSSERAGRCPGRPDRPPSNEGAAVPPSNPPRPQRWWALAAVVACLLLIGLDTTTVFLALPELMTALPASAGQLQGVFVGYLLAFGLLMVPLGALADRFGRRRVLLAGLLVLGLGAAGAALAGSVAALLVARVAMGVGAAVVMPTAMAMLPVLFPPEERGRAFAAASAAVSLGLCLGPLVAGALLERYWWGSVFLVDLPIVAVAALLVAVLFPESRSPGRPAAVGGARLSRPVLVLALVYVLMTGFLFGLTPYLNGVGPAGGFSAGLRLLPLVGALLVGAGLGERIGGRVGPRAPVVAGALLAAAGLALFATTGTATAAARVTLALVAVGAGLGAMLSGAMRAATADNPDDLLGVVRFTTAVRQVAGAVGVLLAGTALTLAYRAGSGVVGAHLGAALRRAEQAGAAGEELRASARLAYVDGLHAAALLGVGLALLAAGLAATGRFGPPAGGRAPAARRPAPAGADQPA</sequence>
<evidence type="ECO:0000313" key="8">
    <source>
        <dbReference type="EMBL" id="RNL98628.1"/>
    </source>
</evidence>
<dbReference type="PROSITE" id="PS50850">
    <property type="entry name" value="MFS"/>
    <property type="match status" value="1"/>
</dbReference>
<feature type="transmembrane region" description="Helical" evidence="6">
    <location>
        <begin position="195"/>
        <end position="215"/>
    </location>
</feature>
<dbReference type="Pfam" id="PF07690">
    <property type="entry name" value="MFS_1"/>
    <property type="match status" value="1"/>
</dbReference>
<proteinExistence type="predicted"/>
<evidence type="ECO:0000313" key="9">
    <source>
        <dbReference type="Proteomes" id="UP000280698"/>
    </source>
</evidence>
<keyword evidence="4 6" id="KW-0472">Membrane</keyword>
<dbReference type="InterPro" id="IPR020846">
    <property type="entry name" value="MFS_dom"/>
</dbReference>
<feature type="transmembrane region" description="Helical" evidence="6">
    <location>
        <begin position="394"/>
        <end position="415"/>
    </location>
</feature>
<comment type="caution">
    <text evidence="8">The sequence shown here is derived from an EMBL/GenBank/DDBJ whole genome shotgun (WGS) entry which is preliminary data.</text>
</comment>
<dbReference type="CDD" id="cd17321">
    <property type="entry name" value="MFS_MMR_MDR_like"/>
    <property type="match status" value="1"/>
</dbReference>
<feature type="transmembrane region" description="Helical" evidence="6">
    <location>
        <begin position="327"/>
        <end position="345"/>
    </location>
</feature>
<evidence type="ECO:0000256" key="5">
    <source>
        <dbReference type="SAM" id="MobiDB-lite"/>
    </source>
</evidence>
<feature type="region of interest" description="Disordered" evidence="5">
    <location>
        <begin position="481"/>
        <end position="501"/>
    </location>
</feature>
<feature type="domain" description="Major facilitator superfamily (MFS) profile" evidence="7">
    <location>
        <begin position="71"/>
        <end position="435"/>
    </location>
</feature>